<feature type="compositionally biased region" description="Polar residues" evidence="2">
    <location>
        <begin position="131"/>
        <end position="147"/>
    </location>
</feature>
<keyword evidence="3" id="KW-1185">Reference proteome</keyword>
<reference evidence="4 5" key="1">
    <citation type="submission" date="2025-04" db="UniProtKB">
        <authorList>
            <consortium name="RefSeq"/>
        </authorList>
    </citation>
    <scope>IDENTIFICATION</scope>
</reference>
<dbReference type="RefSeq" id="XP_039125257.1">
    <property type="nucleotide sequence ID" value="XM_039269323.1"/>
</dbReference>
<evidence type="ECO:0000256" key="2">
    <source>
        <dbReference type="SAM" id="MobiDB-lite"/>
    </source>
</evidence>
<dbReference type="PANTHER" id="PTHR33701">
    <property type="entry name" value="TRANSMEMBRANE PROTEIN"/>
    <property type="match status" value="1"/>
</dbReference>
<name>A0AB40BD70_DIOCR</name>
<protein>
    <submittedName>
        <fullName evidence="4 5">Uncharacterized protein LOC120261437</fullName>
    </submittedName>
</protein>
<feature type="region of interest" description="Disordered" evidence="2">
    <location>
        <begin position="75"/>
        <end position="262"/>
    </location>
</feature>
<evidence type="ECO:0000313" key="4">
    <source>
        <dbReference type="RefSeq" id="XP_039125257.1"/>
    </source>
</evidence>
<dbReference type="GeneID" id="120261437"/>
<accession>A0AB40BD70</accession>
<feature type="region of interest" description="Disordered" evidence="2">
    <location>
        <begin position="336"/>
        <end position="355"/>
    </location>
</feature>
<sequence>MGDSTEMTIEFLRARLLSERSISRTARQRADQLAKRVMELEEQLRAVTIQRKKAEKAAVEVLAILESQGADGFSEVIDSSSEHADEDCDERKENGYAHNGKRDENSIVLKTKTSEEVDGLSGSEVEVSAASKGQSLSWKSHSNSPNSRQKLRLKQFKQRQRRPSLLSNRESLPKYQLGKSCRRIKPKEMGSPADNESGKSVLDAEEQSVSTLSSNHFDDQPDENGEASRDEIVQGPPPHDENNRTIDVVSVNDHDEDEEMKRVLQQQEQLIDQFQAEENAQREWEEKYNENKSSMLSVYEVKNQLTAVQTGSNQGQNTYLPDLNSDFQKAEKLSDRQFSSSGRPIAQIPNQTMPNDQKPQGIIPENNDSNHRVLAPRHSDGFGPNGLTANPPGRIFTDGGLGKPLKHHDMLVGRDGTNMQEFAFPTEVSFDAITGKQDQALYFDRSDSSSHSNQNLNPDTRRFFESTSSWSQSSDHSAAKLTPWGSSEIQRRLPQTALNNLGGVLNALQIAKTSLKQQLNASPSPSGGTLAIAAPTYSRVQAETSDIPNGATALFRLPTDSFPQDNIPRQKFYDSPLRLPSSYADIKHAPSANGYRSRSSSYIETEPRVSVGTQLYDPYLTSSTIYSNSSQYSLPFSDSSREGSPFQNGVSRPYLETRNQMSRRDPYVYHAQTARSDSKRL</sequence>
<feature type="compositionally biased region" description="Basic residues" evidence="2">
    <location>
        <begin position="149"/>
        <end position="162"/>
    </location>
</feature>
<keyword evidence="1" id="KW-0175">Coiled coil</keyword>
<gene>
    <name evidence="4 5" type="primary">LOC120261437</name>
</gene>
<evidence type="ECO:0000313" key="5">
    <source>
        <dbReference type="RefSeq" id="XP_039125258.1"/>
    </source>
</evidence>
<evidence type="ECO:0000256" key="1">
    <source>
        <dbReference type="SAM" id="Coils"/>
    </source>
</evidence>
<proteinExistence type="predicted"/>
<evidence type="ECO:0000313" key="3">
    <source>
        <dbReference type="Proteomes" id="UP001515500"/>
    </source>
</evidence>
<dbReference type="PANTHER" id="PTHR33701:SF3">
    <property type="entry name" value="TRANSCRIPTIONAL REGULATOR ATRX"/>
    <property type="match status" value="1"/>
</dbReference>
<feature type="coiled-coil region" evidence="1">
    <location>
        <begin position="23"/>
        <end position="57"/>
    </location>
</feature>
<dbReference type="AlphaFoldDB" id="A0AB40BD70"/>
<dbReference type="Proteomes" id="UP001515500">
    <property type="component" value="Chromosome 5"/>
</dbReference>
<dbReference type="RefSeq" id="XP_039125258.1">
    <property type="nucleotide sequence ID" value="XM_039269324.1"/>
</dbReference>
<feature type="compositionally biased region" description="Basic and acidic residues" evidence="2">
    <location>
        <begin position="89"/>
        <end position="105"/>
    </location>
</feature>
<feature type="compositionally biased region" description="Basic and acidic residues" evidence="2">
    <location>
        <begin position="226"/>
        <end position="244"/>
    </location>
</feature>
<organism evidence="3 4">
    <name type="scientific">Dioscorea cayennensis subsp. rotundata</name>
    <name type="common">White Guinea yam</name>
    <name type="synonym">Dioscorea rotundata</name>
    <dbReference type="NCBI Taxonomy" id="55577"/>
    <lineage>
        <taxon>Eukaryota</taxon>
        <taxon>Viridiplantae</taxon>
        <taxon>Streptophyta</taxon>
        <taxon>Embryophyta</taxon>
        <taxon>Tracheophyta</taxon>
        <taxon>Spermatophyta</taxon>
        <taxon>Magnoliopsida</taxon>
        <taxon>Liliopsida</taxon>
        <taxon>Dioscoreales</taxon>
        <taxon>Dioscoreaceae</taxon>
        <taxon>Dioscorea</taxon>
    </lineage>
</organism>
<feature type="region of interest" description="Disordered" evidence="2">
    <location>
        <begin position="629"/>
        <end position="681"/>
    </location>
</feature>